<sequence length="116" mass="13327">MTETGLGRCAVLDWYRLLRDFLFDFEFDLTSRQIDGAGLTVEIDETKVVRRKYNVGRITASHKEWLVGDICRETGDIFLERVDSRTQEVLSALILRHVDPGTSILSYCWAGEARDK</sequence>
<evidence type="ECO:0000313" key="1">
    <source>
        <dbReference type="EnsemblMetazoa" id="AMAM019244-PA"/>
    </source>
</evidence>
<reference evidence="1" key="2">
    <citation type="submission" date="2020-05" db="UniProtKB">
        <authorList>
            <consortium name="EnsemblMetazoa"/>
        </authorList>
    </citation>
    <scope>IDENTIFICATION</scope>
    <source>
        <strain evidence="1">maculatus3</strain>
    </source>
</reference>
<dbReference type="PANTHER" id="PTHR47163">
    <property type="entry name" value="DDE_TNP_IS1595 DOMAIN-CONTAINING PROTEIN"/>
    <property type="match status" value="1"/>
</dbReference>
<protein>
    <recommendedName>
        <fullName evidence="3">ISXO2-like transposase domain-containing protein</fullName>
    </recommendedName>
</protein>
<organism evidence="1 2">
    <name type="scientific">Anopheles maculatus</name>
    <dbReference type="NCBI Taxonomy" id="74869"/>
    <lineage>
        <taxon>Eukaryota</taxon>
        <taxon>Metazoa</taxon>
        <taxon>Ecdysozoa</taxon>
        <taxon>Arthropoda</taxon>
        <taxon>Hexapoda</taxon>
        <taxon>Insecta</taxon>
        <taxon>Pterygota</taxon>
        <taxon>Neoptera</taxon>
        <taxon>Endopterygota</taxon>
        <taxon>Diptera</taxon>
        <taxon>Nematocera</taxon>
        <taxon>Culicoidea</taxon>
        <taxon>Culicidae</taxon>
        <taxon>Anophelinae</taxon>
        <taxon>Anopheles</taxon>
        <taxon>Anopheles maculatus group</taxon>
    </lineage>
</organism>
<evidence type="ECO:0000313" key="2">
    <source>
        <dbReference type="Proteomes" id="UP000075901"/>
    </source>
</evidence>
<dbReference type="EnsemblMetazoa" id="AMAM019244-RA">
    <property type="protein sequence ID" value="AMAM019244-PA"/>
    <property type="gene ID" value="AMAM019244"/>
</dbReference>
<evidence type="ECO:0008006" key="3">
    <source>
        <dbReference type="Google" id="ProtNLM"/>
    </source>
</evidence>
<name>A0A182T436_9DIPT</name>
<dbReference type="PANTHER" id="PTHR47163:SF2">
    <property type="entry name" value="SI:DKEY-17M8.2"/>
    <property type="match status" value="1"/>
</dbReference>
<dbReference type="InterPro" id="IPR053164">
    <property type="entry name" value="IS1016-like_transposase"/>
</dbReference>
<accession>A0A182T436</accession>
<dbReference type="Proteomes" id="UP000075901">
    <property type="component" value="Unassembled WGS sequence"/>
</dbReference>
<dbReference type="VEuPathDB" id="VectorBase:AMAM019244"/>
<keyword evidence="2" id="KW-1185">Reference proteome</keyword>
<proteinExistence type="predicted"/>
<reference evidence="2" key="1">
    <citation type="submission" date="2013-09" db="EMBL/GenBank/DDBJ databases">
        <title>The Genome Sequence of Anopheles maculatus species B.</title>
        <authorList>
            <consortium name="The Broad Institute Genomics Platform"/>
            <person name="Neafsey D.E."/>
            <person name="Besansky N."/>
            <person name="Howell P."/>
            <person name="Walton C."/>
            <person name="Young S.K."/>
            <person name="Zeng Q."/>
            <person name="Gargeya S."/>
            <person name="Fitzgerald M."/>
            <person name="Haas B."/>
            <person name="Abouelleil A."/>
            <person name="Allen A.W."/>
            <person name="Alvarado L."/>
            <person name="Arachchi H.M."/>
            <person name="Berlin A.M."/>
            <person name="Chapman S.B."/>
            <person name="Gainer-Dewar J."/>
            <person name="Goldberg J."/>
            <person name="Griggs A."/>
            <person name="Gujja S."/>
            <person name="Hansen M."/>
            <person name="Howarth C."/>
            <person name="Imamovic A."/>
            <person name="Ireland A."/>
            <person name="Larimer J."/>
            <person name="McCowan C."/>
            <person name="Murphy C."/>
            <person name="Pearson M."/>
            <person name="Poon T.W."/>
            <person name="Priest M."/>
            <person name="Roberts A."/>
            <person name="Saif S."/>
            <person name="Shea T."/>
            <person name="Sisk P."/>
            <person name="Sykes S."/>
            <person name="Wortman J."/>
            <person name="Nusbaum C."/>
            <person name="Birren B."/>
        </authorList>
    </citation>
    <scope>NUCLEOTIDE SEQUENCE [LARGE SCALE GENOMIC DNA]</scope>
    <source>
        <strain evidence="2">maculatus3</strain>
    </source>
</reference>
<dbReference type="AlphaFoldDB" id="A0A182T436"/>